<accession>A0ABT3ZEZ5</accession>
<dbReference type="PANTHER" id="PTHR42756:SF1">
    <property type="entry name" value="TRANSCRIPTIONAL REPRESSOR OF EMRAB OPERON"/>
    <property type="match status" value="1"/>
</dbReference>
<keyword evidence="3" id="KW-0804">Transcription</keyword>
<dbReference type="Pfam" id="PF12802">
    <property type="entry name" value="MarR_2"/>
    <property type="match status" value="1"/>
</dbReference>
<keyword evidence="1" id="KW-0805">Transcription regulation</keyword>
<evidence type="ECO:0000256" key="1">
    <source>
        <dbReference type="ARBA" id="ARBA00023015"/>
    </source>
</evidence>
<dbReference type="SUPFAM" id="SSF46785">
    <property type="entry name" value="Winged helix' DNA-binding domain"/>
    <property type="match status" value="1"/>
</dbReference>
<dbReference type="InterPro" id="IPR036390">
    <property type="entry name" value="WH_DNA-bd_sf"/>
</dbReference>
<keyword evidence="6" id="KW-1185">Reference proteome</keyword>
<name>A0ABT3ZEZ5_9HYPH</name>
<comment type="caution">
    <text evidence="5">The sequence shown here is derived from an EMBL/GenBank/DDBJ whole genome shotgun (WGS) entry which is preliminary data.</text>
</comment>
<dbReference type="RefSeq" id="WP_267655806.1">
    <property type="nucleotide sequence ID" value="NZ_JAOVZR010000001.1"/>
</dbReference>
<dbReference type="Proteomes" id="UP001073227">
    <property type="component" value="Unassembled WGS sequence"/>
</dbReference>
<sequence>MTDEHDYQLRGGLGFRFTRTSRLMEQHYERLLGELGLSRIMWCVLVMRGLYGIQSPSAMADYLGVDRAVISRVLGSMDRKGMISRIPLDGDKRGRDVHLTDLGKQKLDAFLPRAMETANYFRSKLTEDEFQQLNVILDKMMEGEDGALPSL</sequence>
<evidence type="ECO:0000313" key="6">
    <source>
        <dbReference type="Proteomes" id="UP001073227"/>
    </source>
</evidence>
<evidence type="ECO:0000256" key="3">
    <source>
        <dbReference type="ARBA" id="ARBA00023163"/>
    </source>
</evidence>
<dbReference type="PRINTS" id="PR00598">
    <property type="entry name" value="HTHMARR"/>
</dbReference>
<evidence type="ECO:0000313" key="5">
    <source>
        <dbReference type="EMBL" id="MCY0150372.1"/>
    </source>
</evidence>
<dbReference type="Gene3D" id="1.10.10.10">
    <property type="entry name" value="Winged helix-like DNA-binding domain superfamily/Winged helix DNA-binding domain"/>
    <property type="match status" value="1"/>
</dbReference>
<protein>
    <recommendedName>
        <fullName evidence="4">HTH marR-type domain-containing protein</fullName>
    </recommendedName>
</protein>
<dbReference type="SMART" id="SM00347">
    <property type="entry name" value="HTH_MARR"/>
    <property type="match status" value="1"/>
</dbReference>
<dbReference type="InterPro" id="IPR000835">
    <property type="entry name" value="HTH_MarR-typ"/>
</dbReference>
<dbReference type="EMBL" id="JAOVZR010000001">
    <property type="protein sequence ID" value="MCY0150372.1"/>
    <property type="molecule type" value="Genomic_DNA"/>
</dbReference>
<proteinExistence type="predicted"/>
<gene>
    <name evidence="5" type="ORF">OEG84_22355</name>
</gene>
<reference evidence="5" key="1">
    <citation type="submission" date="2022-10" db="EMBL/GenBank/DDBJ databases">
        <title>Hoeflea sp. G2-23, isolated from marine algae.</title>
        <authorList>
            <person name="Kristyanto S."/>
            <person name="Kim J.M."/>
            <person name="Jeon C.O."/>
        </authorList>
    </citation>
    <scope>NUCLEOTIDE SEQUENCE</scope>
    <source>
        <strain evidence="5">G2-23</strain>
    </source>
</reference>
<organism evidence="5 6">
    <name type="scientific">Hoeflea algicola</name>
    <dbReference type="NCBI Taxonomy" id="2983763"/>
    <lineage>
        <taxon>Bacteria</taxon>
        <taxon>Pseudomonadati</taxon>
        <taxon>Pseudomonadota</taxon>
        <taxon>Alphaproteobacteria</taxon>
        <taxon>Hyphomicrobiales</taxon>
        <taxon>Rhizobiaceae</taxon>
        <taxon>Hoeflea</taxon>
    </lineage>
</organism>
<dbReference type="PANTHER" id="PTHR42756">
    <property type="entry name" value="TRANSCRIPTIONAL REGULATOR, MARR"/>
    <property type="match status" value="1"/>
</dbReference>
<dbReference type="PROSITE" id="PS50995">
    <property type="entry name" value="HTH_MARR_2"/>
    <property type="match status" value="1"/>
</dbReference>
<evidence type="ECO:0000259" key="4">
    <source>
        <dbReference type="PROSITE" id="PS50995"/>
    </source>
</evidence>
<feature type="domain" description="HTH marR-type" evidence="4">
    <location>
        <begin position="10"/>
        <end position="142"/>
    </location>
</feature>
<evidence type="ECO:0000256" key="2">
    <source>
        <dbReference type="ARBA" id="ARBA00023125"/>
    </source>
</evidence>
<dbReference type="InterPro" id="IPR036388">
    <property type="entry name" value="WH-like_DNA-bd_sf"/>
</dbReference>
<keyword evidence="2" id="KW-0238">DNA-binding</keyword>